<evidence type="ECO:0000313" key="3">
    <source>
        <dbReference type="Proteomes" id="UP000294829"/>
    </source>
</evidence>
<keyword evidence="3" id="KW-1185">Reference proteome</keyword>
<evidence type="ECO:0000313" key="2">
    <source>
        <dbReference type="EMBL" id="TDK62561.1"/>
    </source>
</evidence>
<reference evidence="2 3" key="1">
    <citation type="submission" date="2019-03" db="EMBL/GenBank/DDBJ databases">
        <title>Sapientia aquatica gen. nov., sp. nov., isolated from a crater lake.</title>
        <authorList>
            <person name="Felfoldi T."/>
            <person name="Szabo A."/>
            <person name="Toth E."/>
            <person name="Schumann P."/>
            <person name="Keki Z."/>
            <person name="Marialigeti K."/>
            <person name="Mathe I."/>
        </authorList>
    </citation>
    <scope>NUCLEOTIDE SEQUENCE [LARGE SCALE GENOMIC DNA]</scope>
    <source>
        <strain evidence="2 3">SA-152</strain>
    </source>
</reference>
<proteinExistence type="predicted"/>
<dbReference type="EMBL" id="SMYL01000011">
    <property type="protein sequence ID" value="TDK62561.1"/>
    <property type="molecule type" value="Genomic_DNA"/>
</dbReference>
<sequence length="83" mass="8739">MFTPAATFTHGNAMQQMAAGIAAIDGGQTSVSFSQTTQIDSSAVVCMIAWQKHAKQIGKTLSFADLPTNLSNLITLYGVGEFV</sequence>
<evidence type="ECO:0000259" key="1">
    <source>
        <dbReference type="Pfam" id="PF13466"/>
    </source>
</evidence>
<dbReference type="Proteomes" id="UP000294829">
    <property type="component" value="Unassembled WGS sequence"/>
</dbReference>
<organism evidence="2 3">
    <name type="scientific">Sapientia aquatica</name>
    <dbReference type="NCBI Taxonomy" id="1549640"/>
    <lineage>
        <taxon>Bacteria</taxon>
        <taxon>Pseudomonadati</taxon>
        <taxon>Pseudomonadota</taxon>
        <taxon>Betaproteobacteria</taxon>
        <taxon>Burkholderiales</taxon>
        <taxon>Oxalobacteraceae</taxon>
        <taxon>Sapientia</taxon>
    </lineage>
</organism>
<comment type="caution">
    <text evidence="2">The sequence shown here is derived from an EMBL/GenBank/DDBJ whole genome shotgun (WGS) entry which is preliminary data.</text>
</comment>
<dbReference type="InterPro" id="IPR036513">
    <property type="entry name" value="STAS_dom_sf"/>
</dbReference>
<dbReference type="OrthoDB" id="9156744at2"/>
<dbReference type="SUPFAM" id="SSF52091">
    <property type="entry name" value="SpoIIaa-like"/>
    <property type="match status" value="1"/>
</dbReference>
<dbReference type="InterPro" id="IPR058548">
    <property type="entry name" value="MlaB-like_STAS"/>
</dbReference>
<dbReference type="Gene3D" id="3.30.750.24">
    <property type="entry name" value="STAS domain"/>
    <property type="match status" value="1"/>
</dbReference>
<protein>
    <submittedName>
        <fullName evidence="2">STAS domain-containing protein</fullName>
    </submittedName>
</protein>
<name>A0A4R5VU83_9BURK</name>
<gene>
    <name evidence="2" type="ORF">E2I14_16275</name>
</gene>
<dbReference type="AlphaFoldDB" id="A0A4R5VU83"/>
<dbReference type="Pfam" id="PF13466">
    <property type="entry name" value="STAS_2"/>
    <property type="match status" value="1"/>
</dbReference>
<feature type="domain" description="MlaB-like STAS" evidence="1">
    <location>
        <begin position="8"/>
        <end position="79"/>
    </location>
</feature>
<accession>A0A4R5VU83</accession>
<dbReference type="RefSeq" id="WP_133330482.1">
    <property type="nucleotide sequence ID" value="NZ_SMYL01000011.1"/>
</dbReference>